<sequence length="87" mass="10040">MMMTKFKRTETNPADSASRILLESATKDRETLIVLYELPGGGPSYVTWAARRDSPEDTYWGHYFATLQEAQDDFEKRLGMDWNFARG</sequence>
<dbReference type="AlphaFoldDB" id="A0A0F9C016"/>
<accession>A0A0F9C016</accession>
<gene>
    <name evidence="1" type="ORF">LCGC14_2464320</name>
</gene>
<comment type="caution">
    <text evidence="1">The sequence shown here is derived from an EMBL/GenBank/DDBJ whole genome shotgun (WGS) entry which is preliminary data.</text>
</comment>
<name>A0A0F9C016_9ZZZZ</name>
<proteinExistence type="predicted"/>
<protein>
    <submittedName>
        <fullName evidence="1">Uncharacterized protein</fullName>
    </submittedName>
</protein>
<evidence type="ECO:0000313" key="1">
    <source>
        <dbReference type="EMBL" id="KKL19552.1"/>
    </source>
</evidence>
<organism evidence="1">
    <name type="scientific">marine sediment metagenome</name>
    <dbReference type="NCBI Taxonomy" id="412755"/>
    <lineage>
        <taxon>unclassified sequences</taxon>
        <taxon>metagenomes</taxon>
        <taxon>ecological metagenomes</taxon>
    </lineage>
</organism>
<dbReference type="EMBL" id="LAZR01038445">
    <property type="protein sequence ID" value="KKL19552.1"/>
    <property type="molecule type" value="Genomic_DNA"/>
</dbReference>
<reference evidence="1" key="1">
    <citation type="journal article" date="2015" name="Nature">
        <title>Complex archaea that bridge the gap between prokaryotes and eukaryotes.</title>
        <authorList>
            <person name="Spang A."/>
            <person name="Saw J.H."/>
            <person name="Jorgensen S.L."/>
            <person name="Zaremba-Niedzwiedzka K."/>
            <person name="Martijn J."/>
            <person name="Lind A.E."/>
            <person name="van Eijk R."/>
            <person name="Schleper C."/>
            <person name="Guy L."/>
            <person name="Ettema T.J."/>
        </authorList>
    </citation>
    <scope>NUCLEOTIDE SEQUENCE</scope>
</reference>